<feature type="region of interest" description="Disordered" evidence="3">
    <location>
        <begin position="1032"/>
        <end position="1058"/>
    </location>
</feature>
<reference evidence="5 6" key="1">
    <citation type="journal article" date="2012" name="PLoS Pathog.">
        <title>Diverse lifestyles and strategies of plant pathogenesis encoded in the genomes of eighteen Dothideomycetes fungi.</title>
        <authorList>
            <person name="Ohm R.A."/>
            <person name="Feau N."/>
            <person name="Henrissat B."/>
            <person name="Schoch C.L."/>
            <person name="Horwitz B.A."/>
            <person name="Barry K.W."/>
            <person name="Condon B.J."/>
            <person name="Copeland A.C."/>
            <person name="Dhillon B."/>
            <person name="Glaser F."/>
            <person name="Hesse C.N."/>
            <person name="Kosti I."/>
            <person name="LaButti K."/>
            <person name="Lindquist E.A."/>
            <person name="Lucas S."/>
            <person name="Salamov A.A."/>
            <person name="Bradshaw R.E."/>
            <person name="Ciuffetti L."/>
            <person name="Hamelin R.C."/>
            <person name="Kema G.H.J."/>
            <person name="Lawrence C."/>
            <person name="Scott J.A."/>
            <person name="Spatafora J.W."/>
            <person name="Turgeon B.G."/>
            <person name="de Wit P.J.G.M."/>
            <person name="Zhong S."/>
            <person name="Goodwin S.B."/>
            <person name="Grigoriev I.V."/>
        </authorList>
    </citation>
    <scope>NUCLEOTIDE SEQUENCE [LARGE SCALE GENOMIC DNA]</scope>
    <source>
        <strain evidence="5 6">UAMH 10762</strain>
    </source>
</reference>
<dbReference type="eggNOG" id="KOG2006">
    <property type="taxonomic scope" value="Eukaryota"/>
</dbReference>
<dbReference type="InterPro" id="IPR015943">
    <property type="entry name" value="WD40/YVTN_repeat-like_dom_sf"/>
</dbReference>
<dbReference type="Proteomes" id="UP000011761">
    <property type="component" value="Unassembled WGS sequence"/>
</dbReference>
<dbReference type="PANTHER" id="PTHR22746">
    <property type="entry name" value="RAB6A-GEF COMPLEX PARTNER PROTEIN 1"/>
    <property type="match status" value="1"/>
</dbReference>
<dbReference type="Gene3D" id="2.130.10.10">
    <property type="entry name" value="YVTN repeat-like/Quinoprotein amine dehydrogenase"/>
    <property type="match status" value="1"/>
</dbReference>
<dbReference type="InterPro" id="IPR040096">
    <property type="entry name" value="Ric1"/>
</dbReference>
<accession>M2NNA8</accession>
<dbReference type="HOGENOM" id="CLU_002060_1_1_1"/>
<feature type="region of interest" description="Disordered" evidence="3">
    <location>
        <begin position="184"/>
        <end position="203"/>
    </location>
</feature>
<dbReference type="GO" id="GO:0006886">
    <property type="term" value="P:intracellular protein transport"/>
    <property type="evidence" value="ECO:0007669"/>
    <property type="project" value="InterPro"/>
</dbReference>
<dbReference type="Pfam" id="PF07064">
    <property type="entry name" value="RIC1"/>
    <property type="match status" value="1"/>
</dbReference>
<evidence type="ECO:0000313" key="5">
    <source>
        <dbReference type="EMBL" id="EMD00716.1"/>
    </source>
</evidence>
<dbReference type="RefSeq" id="XP_007671900.1">
    <property type="nucleotide sequence ID" value="XM_007673710.1"/>
</dbReference>
<dbReference type="STRING" id="717646.M2NNA8"/>
<dbReference type="SUPFAM" id="SSF50978">
    <property type="entry name" value="WD40 repeat-like"/>
    <property type="match status" value="2"/>
</dbReference>
<gene>
    <name evidence="5" type="ORF">BAUCODRAFT_29073</name>
</gene>
<dbReference type="OMA" id="MVYDRAM"/>
<comment type="subcellular location">
    <subcellularLocation>
        <location evidence="1">Membrane</location>
    </subcellularLocation>
</comment>
<evidence type="ECO:0000256" key="1">
    <source>
        <dbReference type="ARBA" id="ARBA00004370"/>
    </source>
</evidence>
<evidence type="ECO:0000313" key="6">
    <source>
        <dbReference type="Proteomes" id="UP000011761"/>
    </source>
</evidence>
<dbReference type="InterPro" id="IPR009771">
    <property type="entry name" value="RIC1_C"/>
</dbReference>
<dbReference type="GO" id="GO:0034066">
    <property type="term" value="C:Ric1-Rgp1 guanyl-nucleotide exchange factor complex"/>
    <property type="evidence" value="ECO:0007669"/>
    <property type="project" value="InterPro"/>
</dbReference>
<dbReference type="GO" id="GO:0000139">
    <property type="term" value="C:Golgi membrane"/>
    <property type="evidence" value="ECO:0007669"/>
    <property type="project" value="TreeGrafter"/>
</dbReference>
<dbReference type="Pfam" id="PF25440">
    <property type="entry name" value="Beta-prop_RIC1_2nd"/>
    <property type="match status" value="1"/>
</dbReference>
<protein>
    <recommendedName>
        <fullName evidence="4">RIC1 C-terminal alpha solenoid region domain-containing protein</fullName>
    </recommendedName>
</protein>
<evidence type="ECO:0000256" key="3">
    <source>
        <dbReference type="SAM" id="MobiDB-lite"/>
    </source>
</evidence>
<dbReference type="KEGG" id="bcom:BAUCODRAFT_29073"/>
<dbReference type="GO" id="GO:0005829">
    <property type="term" value="C:cytosol"/>
    <property type="evidence" value="ECO:0007669"/>
    <property type="project" value="TreeGrafter"/>
</dbReference>
<dbReference type="AlphaFoldDB" id="M2NNA8"/>
<feature type="domain" description="RIC1 C-terminal alpha solenoid region" evidence="4">
    <location>
        <begin position="843"/>
        <end position="1016"/>
    </location>
</feature>
<organism evidence="5 6">
    <name type="scientific">Baudoinia panamericana (strain UAMH 10762)</name>
    <name type="common">Angels' share fungus</name>
    <name type="synonym">Baudoinia compniacensis (strain UAMH 10762)</name>
    <dbReference type="NCBI Taxonomy" id="717646"/>
    <lineage>
        <taxon>Eukaryota</taxon>
        <taxon>Fungi</taxon>
        <taxon>Dikarya</taxon>
        <taxon>Ascomycota</taxon>
        <taxon>Pezizomycotina</taxon>
        <taxon>Dothideomycetes</taxon>
        <taxon>Dothideomycetidae</taxon>
        <taxon>Mycosphaerellales</taxon>
        <taxon>Teratosphaeriaceae</taxon>
        <taxon>Baudoinia</taxon>
    </lineage>
</organism>
<feature type="compositionally biased region" description="Basic and acidic residues" evidence="3">
    <location>
        <begin position="49"/>
        <end position="59"/>
    </location>
</feature>
<sequence>MYWPIGTPRVYSLTKHPRSLSNTLLSDDGLNSAEHHAQNGHANGSHLPADGRPKEREEDTLPQLERAADSSQGGEADLAKTGGDSTNVILGASISRSGDVVVTITGTTLTVWQAKPFVALAAAVRSPRSLKAYGPTCDLSLRPDGLTVVVQTTLGYLITYAITPDPYASVYQILFPDSHRRAQRSGNDAYTRRPSEAAADTAQGAGDSIHEVILRFRMVIRIDAGVSKLLALDNELVVATLKPAALQCIRWVAESGASQTSTQLLARMPWYNNEATVADMVHDRPMNLMCWVTSDGKAYAVQCKPAGSTGGGTTFEGFCFHTPDAASSAAVKVAINARFSLIAVGRSDCQIDIYAVKDYTGNVPLSHRVRLRGSDTHSGVITHLAYSPDGCSMFAGYQHGWAMWSVYGKTGASSFVADRMLSQANNELWLDGVKDAFWLGGGCELVTLSHYDDTITVQDIARNAAAAVLCPANTARGLLQSTDSISFYKGHEILDLTALSSEQSLWHTVRVPHQYLVSNWPIKLAVISSDSKYVAVAGRRGFAHYSVASGRWKAFEDSVKEQEFAVRGGMCWHQHFLIASMEGVSRYQIRVFSREKPLERTMHVEELNAPAILTTTSGSDSLLVYTYDNTLLHYIITFTNSSAKLVQVGQIGFHGIIRAPLRVRALSWLLPEAQLEHGDPSQDVATASVIFLVDGKLVLLQPSTNEYGELKYDMRVIAQNVEYYSLQRDLPDAVAALRAPNLLDGRPTGLLTGPLGHSLRDSLWYFDGECCQVWSDVQDVLASAPSDLGRDLPNTVRISMDFYPVSVLVNQGIVQGLDPDLVQRRDVNFSFFRLATRTQLFLPHLLRSHLADYNSPAALHLADSYKHLAYFSHALEILLHNVLDTEVDSPPLPPETALLPTVLSFLSSFSAYLDVIVNCTRKTELRSWRTLFSCLPPVQDLFEQSLERHKLKTAAGYLLVLHALEQEQEGFHVRKFATLLRQAAAEQDWDLCGEVARFLLGIDATGHTLSVALAAADLGNGRHGSIAGQLFNGSPPRAHANGQHMERSGDYFSGRQLG</sequence>
<dbReference type="OrthoDB" id="67540at2759"/>
<evidence type="ECO:0000259" key="4">
    <source>
        <dbReference type="Pfam" id="PF07064"/>
    </source>
</evidence>
<name>M2NNA8_BAUPA</name>
<dbReference type="EMBL" id="KB445550">
    <property type="protein sequence ID" value="EMD00716.1"/>
    <property type="molecule type" value="Genomic_DNA"/>
</dbReference>
<dbReference type="InterPro" id="IPR036322">
    <property type="entry name" value="WD40_repeat_dom_sf"/>
</dbReference>
<dbReference type="GeneID" id="19110850"/>
<dbReference type="GO" id="GO:0042147">
    <property type="term" value="P:retrograde transport, endosome to Golgi"/>
    <property type="evidence" value="ECO:0007669"/>
    <property type="project" value="TreeGrafter"/>
</dbReference>
<keyword evidence="6" id="KW-1185">Reference proteome</keyword>
<evidence type="ECO:0000256" key="2">
    <source>
        <dbReference type="ARBA" id="ARBA00023136"/>
    </source>
</evidence>
<proteinExistence type="predicted"/>
<dbReference type="PANTHER" id="PTHR22746:SF10">
    <property type="entry name" value="GUANINE NUCLEOTIDE EXCHANGE FACTOR SUBUNIT RIC1"/>
    <property type="match status" value="1"/>
</dbReference>
<feature type="region of interest" description="Disordered" evidence="3">
    <location>
        <begin position="24"/>
        <end position="60"/>
    </location>
</feature>
<keyword evidence="2" id="KW-0472">Membrane</keyword>